<sequence>MARWQPNAGERLERAALELFGERGYDATAVTEIAARAGLTKSTFFRHYADKREVLFGGDDRLAEQFGAAIRQAPPDASPLACLGAALRACEATFPMDRHDLAPLRYAVIAAHPELHERQLLKRARLAAIVTEALRERGVDDTTARLAAQMGILAFSTAASRWSTVDNRRPFADIAAEVLDELRTRATELGAGTAG</sequence>
<dbReference type="SUPFAM" id="SSF46689">
    <property type="entry name" value="Homeodomain-like"/>
    <property type="match status" value="1"/>
</dbReference>
<evidence type="ECO:0000313" key="7">
    <source>
        <dbReference type="Proteomes" id="UP000656042"/>
    </source>
</evidence>
<dbReference type="InterPro" id="IPR009057">
    <property type="entry name" value="Homeodomain-like_sf"/>
</dbReference>
<keyword evidence="1" id="KW-0805">Transcription regulation</keyword>
<gene>
    <name evidence="6" type="ORF">GCM10012284_54820</name>
</gene>
<dbReference type="RefSeq" id="WP_189082211.1">
    <property type="nucleotide sequence ID" value="NZ_BMMX01000040.1"/>
</dbReference>
<accession>A0A8J3C5S2</accession>
<evidence type="ECO:0000256" key="2">
    <source>
        <dbReference type="ARBA" id="ARBA00023125"/>
    </source>
</evidence>
<dbReference type="GO" id="GO:0000976">
    <property type="term" value="F:transcription cis-regulatory region binding"/>
    <property type="evidence" value="ECO:0007669"/>
    <property type="project" value="TreeGrafter"/>
</dbReference>
<dbReference type="PRINTS" id="PR00455">
    <property type="entry name" value="HTHTETR"/>
</dbReference>
<evidence type="ECO:0000313" key="6">
    <source>
        <dbReference type="EMBL" id="GGL13173.1"/>
    </source>
</evidence>
<keyword evidence="3" id="KW-0804">Transcription</keyword>
<keyword evidence="2 4" id="KW-0238">DNA-binding</keyword>
<evidence type="ECO:0000256" key="4">
    <source>
        <dbReference type="PROSITE-ProRule" id="PRU00335"/>
    </source>
</evidence>
<dbReference type="PANTHER" id="PTHR30055">
    <property type="entry name" value="HTH-TYPE TRANSCRIPTIONAL REGULATOR RUTR"/>
    <property type="match status" value="1"/>
</dbReference>
<evidence type="ECO:0000256" key="3">
    <source>
        <dbReference type="ARBA" id="ARBA00023163"/>
    </source>
</evidence>
<dbReference type="Gene3D" id="1.10.357.10">
    <property type="entry name" value="Tetracycline Repressor, domain 2"/>
    <property type="match status" value="1"/>
</dbReference>
<dbReference type="EMBL" id="BMMX01000040">
    <property type="protein sequence ID" value="GGL13173.1"/>
    <property type="molecule type" value="Genomic_DNA"/>
</dbReference>
<dbReference type="InterPro" id="IPR050109">
    <property type="entry name" value="HTH-type_TetR-like_transc_reg"/>
</dbReference>
<reference evidence="6" key="1">
    <citation type="journal article" date="2014" name="Int. J. Syst. Evol. Microbiol.">
        <title>Complete genome sequence of Corynebacterium casei LMG S-19264T (=DSM 44701T), isolated from a smear-ripened cheese.</title>
        <authorList>
            <consortium name="US DOE Joint Genome Institute (JGI-PGF)"/>
            <person name="Walter F."/>
            <person name="Albersmeier A."/>
            <person name="Kalinowski J."/>
            <person name="Ruckert C."/>
        </authorList>
    </citation>
    <scope>NUCLEOTIDE SEQUENCE</scope>
    <source>
        <strain evidence="6">CGMCC 4.7299</strain>
    </source>
</reference>
<dbReference type="Pfam" id="PF00440">
    <property type="entry name" value="TetR_N"/>
    <property type="match status" value="1"/>
</dbReference>
<proteinExistence type="predicted"/>
<dbReference type="InterPro" id="IPR001647">
    <property type="entry name" value="HTH_TetR"/>
</dbReference>
<feature type="domain" description="HTH tetR-type" evidence="5">
    <location>
        <begin position="6"/>
        <end position="66"/>
    </location>
</feature>
<dbReference type="Proteomes" id="UP000656042">
    <property type="component" value="Unassembled WGS sequence"/>
</dbReference>
<organism evidence="6 7">
    <name type="scientific">Mangrovihabitans endophyticus</name>
    <dbReference type="NCBI Taxonomy" id="1751298"/>
    <lineage>
        <taxon>Bacteria</taxon>
        <taxon>Bacillati</taxon>
        <taxon>Actinomycetota</taxon>
        <taxon>Actinomycetes</taxon>
        <taxon>Micromonosporales</taxon>
        <taxon>Micromonosporaceae</taxon>
        <taxon>Mangrovihabitans</taxon>
    </lineage>
</organism>
<evidence type="ECO:0000256" key="1">
    <source>
        <dbReference type="ARBA" id="ARBA00023015"/>
    </source>
</evidence>
<dbReference type="AlphaFoldDB" id="A0A8J3C5S2"/>
<reference evidence="6" key="2">
    <citation type="submission" date="2020-09" db="EMBL/GenBank/DDBJ databases">
        <authorList>
            <person name="Sun Q."/>
            <person name="Zhou Y."/>
        </authorList>
    </citation>
    <scope>NUCLEOTIDE SEQUENCE</scope>
    <source>
        <strain evidence="6">CGMCC 4.7299</strain>
    </source>
</reference>
<name>A0A8J3C5S2_9ACTN</name>
<dbReference type="PANTHER" id="PTHR30055:SF238">
    <property type="entry name" value="MYCOFACTOCIN BIOSYNTHESIS TRANSCRIPTIONAL REGULATOR MFTR-RELATED"/>
    <property type="match status" value="1"/>
</dbReference>
<feature type="DNA-binding region" description="H-T-H motif" evidence="4">
    <location>
        <begin position="29"/>
        <end position="48"/>
    </location>
</feature>
<keyword evidence="7" id="KW-1185">Reference proteome</keyword>
<evidence type="ECO:0000259" key="5">
    <source>
        <dbReference type="PROSITE" id="PS50977"/>
    </source>
</evidence>
<dbReference type="GO" id="GO:0003700">
    <property type="term" value="F:DNA-binding transcription factor activity"/>
    <property type="evidence" value="ECO:0007669"/>
    <property type="project" value="TreeGrafter"/>
</dbReference>
<comment type="caution">
    <text evidence="6">The sequence shown here is derived from an EMBL/GenBank/DDBJ whole genome shotgun (WGS) entry which is preliminary data.</text>
</comment>
<dbReference type="PROSITE" id="PS50977">
    <property type="entry name" value="HTH_TETR_2"/>
    <property type="match status" value="1"/>
</dbReference>
<protein>
    <submittedName>
        <fullName evidence="6">TetR family transcriptional regulator</fullName>
    </submittedName>
</protein>